<dbReference type="Pfam" id="PF02518">
    <property type="entry name" value="HATPase_c"/>
    <property type="match status" value="1"/>
</dbReference>
<evidence type="ECO:0000256" key="4">
    <source>
        <dbReference type="ARBA" id="ARBA00022679"/>
    </source>
</evidence>
<dbReference type="CDD" id="cd16922">
    <property type="entry name" value="HATPase_EvgS-ArcB-TorS-like"/>
    <property type="match status" value="1"/>
</dbReference>
<proteinExistence type="predicted"/>
<dbReference type="InterPro" id="IPR005467">
    <property type="entry name" value="His_kinase_dom"/>
</dbReference>
<feature type="domain" description="Histidine kinase" evidence="9">
    <location>
        <begin position="335"/>
        <end position="559"/>
    </location>
</feature>
<accession>A0A2S7J0N4</accession>
<dbReference type="InterPro" id="IPR050736">
    <property type="entry name" value="Sensor_HK_Regulatory"/>
</dbReference>
<dbReference type="GO" id="GO:0000155">
    <property type="term" value="F:phosphorelay sensor kinase activity"/>
    <property type="evidence" value="ECO:0007669"/>
    <property type="project" value="InterPro"/>
</dbReference>
<keyword evidence="3" id="KW-0597">Phosphoprotein</keyword>
<keyword evidence="4" id="KW-0808">Transferase</keyword>
<dbReference type="Proteomes" id="UP000238493">
    <property type="component" value="Unassembled WGS sequence"/>
</dbReference>
<feature type="transmembrane region" description="Helical" evidence="8">
    <location>
        <begin position="68"/>
        <end position="94"/>
    </location>
</feature>
<dbReference type="InterPro" id="IPR003661">
    <property type="entry name" value="HisK_dim/P_dom"/>
</dbReference>
<dbReference type="CDD" id="cd00082">
    <property type="entry name" value="HisKA"/>
    <property type="match status" value="1"/>
</dbReference>
<dbReference type="InterPro" id="IPR003594">
    <property type="entry name" value="HATPase_dom"/>
</dbReference>
<organism evidence="10 11">
    <name type="scientific">Brucella oryzae</name>
    <dbReference type="NCBI Taxonomy" id="335286"/>
    <lineage>
        <taxon>Bacteria</taxon>
        <taxon>Pseudomonadati</taxon>
        <taxon>Pseudomonadota</taxon>
        <taxon>Alphaproteobacteria</taxon>
        <taxon>Hyphomicrobiales</taxon>
        <taxon>Brucellaceae</taxon>
        <taxon>Brucella/Ochrobactrum group</taxon>
        <taxon>Brucella</taxon>
    </lineage>
</organism>
<dbReference type="AlphaFoldDB" id="A0A2S7J0N4"/>
<feature type="transmembrane region" description="Helical" evidence="8">
    <location>
        <begin position="39"/>
        <end position="61"/>
    </location>
</feature>
<keyword evidence="6" id="KW-0902">Two-component regulatory system</keyword>
<dbReference type="SUPFAM" id="SSF47384">
    <property type="entry name" value="Homodimeric domain of signal transducing histidine kinase"/>
    <property type="match status" value="1"/>
</dbReference>
<evidence type="ECO:0000256" key="3">
    <source>
        <dbReference type="ARBA" id="ARBA00022553"/>
    </source>
</evidence>
<dbReference type="Pfam" id="PF00512">
    <property type="entry name" value="HisKA"/>
    <property type="match status" value="1"/>
</dbReference>
<feature type="transmembrane region" description="Helical" evidence="8">
    <location>
        <begin position="139"/>
        <end position="156"/>
    </location>
</feature>
<dbReference type="OrthoDB" id="9813151at2"/>
<dbReference type="Gene3D" id="3.30.450.20">
    <property type="entry name" value="PAS domain"/>
    <property type="match status" value="1"/>
</dbReference>
<dbReference type="SMART" id="SM00388">
    <property type="entry name" value="HisKA"/>
    <property type="match status" value="1"/>
</dbReference>
<evidence type="ECO:0000313" key="10">
    <source>
        <dbReference type="EMBL" id="PQA73821.1"/>
    </source>
</evidence>
<feature type="region of interest" description="Disordered" evidence="7">
    <location>
        <begin position="587"/>
        <end position="618"/>
    </location>
</feature>
<dbReference type="SMART" id="SM00387">
    <property type="entry name" value="HATPase_c"/>
    <property type="match status" value="1"/>
</dbReference>
<dbReference type="InterPro" id="IPR004358">
    <property type="entry name" value="Sig_transdc_His_kin-like_C"/>
</dbReference>
<evidence type="ECO:0000256" key="5">
    <source>
        <dbReference type="ARBA" id="ARBA00022777"/>
    </source>
</evidence>
<protein>
    <recommendedName>
        <fullName evidence="2">histidine kinase</fullName>
        <ecNumber evidence="2">2.7.13.3</ecNumber>
    </recommendedName>
</protein>
<keyword evidence="8" id="KW-0472">Membrane</keyword>
<keyword evidence="8" id="KW-0812">Transmembrane</keyword>
<keyword evidence="5 10" id="KW-0418">Kinase</keyword>
<dbReference type="PANTHER" id="PTHR43711:SF26">
    <property type="entry name" value="SENSOR HISTIDINE KINASE RCSC"/>
    <property type="match status" value="1"/>
</dbReference>
<comment type="catalytic activity">
    <reaction evidence="1">
        <text>ATP + protein L-histidine = ADP + protein N-phospho-L-histidine.</text>
        <dbReference type="EC" id="2.7.13.3"/>
    </reaction>
</comment>
<evidence type="ECO:0000256" key="6">
    <source>
        <dbReference type="ARBA" id="ARBA00023012"/>
    </source>
</evidence>
<dbReference type="PANTHER" id="PTHR43711">
    <property type="entry name" value="TWO-COMPONENT HISTIDINE KINASE"/>
    <property type="match status" value="1"/>
</dbReference>
<evidence type="ECO:0000313" key="11">
    <source>
        <dbReference type="Proteomes" id="UP000238493"/>
    </source>
</evidence>
<evidence type="ECO:0000259" key="9">
    <source>
        <dbReference type="PROSITE" id="PS50109"/>
    </source>
</evidence>
<comment type="caution">
    <text evidence="10">The sequence shown here is derived from an EMBL/GenBank/DDBJ whole genome shotgun (WGS) entry which is preliminary data.</text>
</comment>
<sequence length="618" mass="65938">MNAILLKTAETVRMNVQAISRFYERFCRRWVSNPDAASIRVIGSVLTVPVLLCAAVLGSGVTPGFTEFAILAASFAGVAMILCALSLMGVAVPLLAGLNFAAYGAGLAVIGAFSHGNAVLWLMAAGLPLEVWFATRKPVAAAASAAFAAMILGYFATASGGAISGGSYVSVAVLVFYAASLVARGFASASTPKQIRISAPQVAVAAGDVQFTLDAEGVVSSVDTNSAKLLGVQPKMLEGTALIDRVHVADRVQYLSLLADLRAGASLRKIDARLRSIENGDTIFRTYRLEGAVSAHAITLIGRSLEGEQKLLNEIATLKAELESERIGKGRLLAAVSHELRTPLNSIIGFSDMLSHEMGGKLANEKQREYAGLIHQSGHYLLELVNAVLDNSRLETGNYSIDPQNFVFREAVEMCTAVMLPLAEKKGVAFCHRVGNGIGELVADRRAVQQILLNLAGNAVKFTQSGGCVTIDATRVMTDGRPMLEIIVSDTGIGIEPEDMQRIGTPFVRADNKYTRAQEGSGLGLSVVKGLVELHQGSMQLKSCPGEGTIVTIRLPVAGPQFVMGEDDNQELGPELGPELGTVIDMYRHQGERRNDWQNDEDNSQIREQKNAQTRKTA</sequence>
<feature type="transmembrane region" description="Helical" evidence="8">
    <location>
        <begin position="100"/>
        <end position="127"/>
    </location>
</feature>
<evidence type="ECO:0000256" key="8">
    <source>
        <dbReference type="SAM" id="Phobius"/>
    </source>
</evidence>
<keyword evidence="11" id="KW-1185">Reference proteome</keyword>
<dbReference type="PRINTS" id="PR00344">
    <property type="entry name" value="BCTRLSENSOR"/>
</dbReference>
<evidence type="ECO:0000256" key="7">
    <source>
        <dbReference type="SAM" id="MobiDB-lite"/>
    </source>
</evidence>
<dbReference type="EMBL" id="PTRC01000015">
    <property type="protein sequence ID" value="PQA73821.1"/>
    <property type="molecule type" value="Genomic_DNA"/>
</dbReference>
<dbReference type="InterPro" id="IPR036890">
    <property type="entry name" value="HATPase_C_sf"/>
</dbReference>
<gene>
    <name evidence="10" type="ORF">C3731_09395</name>
</gene>
<feature type="transmembrane region" description="Helical" evidence="8">
    <location>
        <begin position="168"/>
        <end position="187"/>
    </location>
</feature>
<dbReference type="EC" id="2.7.13.3" evidence="2"/>
<dbReference type="InterPro" id="IPR036097">
    <property type="entry name" value="HisK_dim/P_sf"/>
</dbReference>
<evidence type="ECO:0000256" key="1">
    <source>
        <dbReference type="ARBA" id="ARBA00000085"/>
    </source>
</evidence>
<name>A0A2S7J0N4_9HYPH</name>
<dbReference type="PROSITE" id="PS50109">
    <property type="entry name" value="HIS_KIN"/>
    <property type="match status" value="1"/>
</dbReference>
<dbReference type="SUPFAM" id="SSF55874">
    <property type="entry name" value="ATPase domain of HSP90 chaperone/DNA topoisomerase II/histidine kinase"/>
    <property type="match status" value="1"/>
</dbReference>
<keyword evidence="8" id="KW-1133">Transmembrane helix</keyword>
<feature type="compositionally biased region" description="Basic and acidic residues" evidence="7">
    <location>
        <begin position="587"/>
        <end position="597"/>
    </location>
</feature>
<reference evidence="10 11" key="1">
    <citation type="submission" date="2018-02" db="EMBL/GenBank/DDBJ databases">
        <title>Draft genome sequence of Ochrobactrum oryzae found in Brazil.</title>
        <authorList>
            <person name="Cerdeira L."/>
            <person name="Andrade F."/>
            <person name="Zacariotto T."/>
            <person name="Barbosa B."/>
            <person name="Santos S."/>
            <person name="Cassetari V."/>
            <person name="Lincopan N."/>
        </authorList>
    </citation>
    <scope>NUCLEOTIDE SEQUENCE [LARGE SCALE GENOMIC DNA]</scope>
    <source>
        <strain evidence="10 11">OA447</strain>
    </source>
</reference>
<dbReference type="Gene3D" id="3.30.565.10">
    <property type="entry name" value="Histidine kinase-like ATPase, C-terminal domain"/>
    <property type="match status" value="1"/>
</dbReference>
<evidence type="ECO:0000256" key="2">
    <source>
        <dbReference type="ARBA" id="ARBA00012438"/>
    </source>
</evidence>
<dbReference type="RefSeq" id="WP_104755429.1">
    <property type="nucleotide sequence ID" value="NZ_PTRC01000015.1"/>
</dbReference>
<dbReference type="Gene3D" id="1.10.287.130">
    <property type="match status" value="1"/>
</dbReference>